<accession>A0A0K9YKF2</accession>
<keyword evidence="4" id="KW-1185">Reference proteome</keyword>
<comment type="caution">
    <text evidence="2">The sequence shown here is derived from an EMBL/GenBank/DDBJ whole genome shotgun (WGS) entry which is preliminary data.</text>
</comment>
<gene>
    <name evidence="2" type="ORF">ADS79_24840</name>
    <name evidence="1" type="ORF">BRE01_54240</name>
</gene>
<name>A0A0K9YKF2_9BACL</name>
<reference evidence="2" key="2">
    <citation type="submission" date="2015-07" db="EMBL/GenBank/DDBJ databases">
        <title>MeaNS - Measles Nucleotide Surveillance Program.</title>
        <authorList>
            <person name="Tran T."/>
            <person name="Druce J."/>
        </authorList>
    </citation>
    <scope>NUCLEOTIDE SEQUENCE</scope>
    <source>
        <strain evidence="2">DSM 9887</strain>
    </source>
</reference>
<evidence type="ECO:0000313" key="3">
    <source>
        <dbReference type="Proteomes" id="UP000036834"/>
    </source>
</evidence>
<evidence type="ECO:0000313" key="1">
    <source>
        <dbReference type="EMBL" id="GED71722.1"/>
    </source>
</evidence>
<proteinExistence type="predicted"/>
<evidence type="ECO:0000313" key="4">
    <source>
        <dbReference type="Proteomes" id="UP000319578"/>
    </source>
</evidence>
<dbReference type="EMBL" id="LGIQ01000011">
    <property type="protein sequence ID" value="KNB69156.1"/>
    <property type="molecule type" value="Genomic_DNA"/>
</dbReference>
<dbReference type="EMBL" id="BJON01000022">
    <property type="protein sequence ID" value="GED71722.1"/>
    <property type="molecule type" value="Genomic_DNA"/>
</dbReference>
<dbReference type="RefSeq" id="WP_049741149.1">
    <property type="nucleotide sequence ID" value="NZ_BJON01000022.1"/>
</dbReference>
<reference evidence="3" key="1">
    <citation type="submission" date="2015-07" db="EMBL/GenBank/DDBJ databases">
        <title>Genome sequencing project for genomic taxonomy and phylogenomics of Bacillus-like bacteria.</title>
        <authorList>
            <person name="Liu B."/>
            <person name="Wang J."/>
            <person name="Zhu Y."/>
            <person name="Liu G."/>
            <person name="Chen Q."/>
            <person name="Chen Z."/>
            <person name="Lan J."/>
            <person name="Che J."/>
            <person name="Ge C."/>
            <person name="Shi H."/>
            <person name="Pan Z."/>
            <person name="Liu X."/>
        </authorList>
    </citation>
    <scope>NUCLEOTIDE SEQUENCE [LARGE SCALE GENOMIC DNA]</scope>
    <source>
        <strain evidence="3">DSM 9887</strain>
    </source>
</reference>
<dbReference type="PATRIC" id="fig|54915.3.peg.4117"/>
<dbReference type="AlphaFoldDB" id="A0A0K9YKF2"/>
<dbReference type="Proteomes" id="UP000319578">
    <property type="component" value="Unassembled WGS sequence"/>
</dbReference>
<sequence>MSSYTINILLNNETLNQGKKLVIYQQSPTLSPQTLAWVVASPLEKNIITWNLEYSVFVPTEHNVPLNNASTFDAGALVNGNIVTCSSVLESSLPESMESSNKLVILLESEHNLGDQENALEIYLDHEIKEHTIRYDPENRVFKIEN</sequence>
<protein>
    <submittedName>
        <fullName evidence="2">Uncharacterized protein</fullName>
    </submittedName>
</protein>
<reference evidence="1 4" key="3">
    <citation type="submission" date="2019-06" db="EMBL/GenBank/DDBJ databases">
        <title>Whole genome shotgun sequence of Brevibacillus reuszeri NBRC 15719.</title>
        <authorList>
            <person name="Hosoyama A."/>
            <person name="Uohara A."/>
            <person name="Ohji S."/>
            <person name="Ichikawa N."/>
        </authorList>
    </citation>
    <scope>NUCLEOTIDE SEQUENCE [LARGE SCALE GENOMIC DNA]</scope>
    <source>
        <strain evidence="1 4">NBRC 15719</strain>
    </source>
</reference>
<dbReference type="Proteomes" id="UP000036834">
    <property type="component" value="Unassembled WGS sequence"/>
</dbReference>
<organism evidence="2 3">
    <name type="scientific">Brevibacillus reuszeri</name>
    <dbReference type="NCBI Taxonomy" id="54915"/>
    <lineage>
        <taxon>Bacteria</taxon>
        <taxon>Bacillati</taxon>
        <taxon>Bacillota</taxon>
        <taxon>Bacilli</taxon>
        <taxon>Bacillales</taxon>
        <taxon>Paenibacillaceae</taxon>
        <taxon>Brevibacillus</taxon>
    </lineage>
</organism>
<evidence type="ECO:0000313" key="2">
    <source>
        <dbReference type="EMBL" id="KNB69156.1"/>
    </source>
</evidence>